<dbReference type="EMBL" id="ATIB01000088">
    <property type="protein sequence ID" value="EQA96857.1"/>
    <property type="molecule type" value="Genomic_DNA"/>
</dbReference>
<evidence type="ECO:0000313" key="3">
    <source>
        <dbReference type="Proteomes" id="UP000015524"/>
    </source>
</evidence>
<comment type="caution">
    <text evidence="2">The sequence shown here is derived from an EMBL/GenBank/DDBJ whole genome shotgun (WGS) entry which is preliminary data.</text>
</comment>
<evidence type="ECO:0000256" key="1">
    <source>
        <dbReference type="SAM" id="Phobius"/>
    </source>
</evidence>
<feature type="transmembrane region" description="Helical" evidence="1">
    <location>
        <begin position="112"/>
        <end position="139"/>
    </location>
</feature>
<dbReference type="AlphaFoldDB" id="T0GA31"/>
<protein>
    <recommendedName>
        <fullName evidence="4">MotA/TolQ/ExbB proton channel domain-containing protein</fullName>
    </recommendedName>
</protein>
<dbReference type="PATRIC" id="fig|1114964.3.peg.4417"/>
<keyword evidence="1" id="KW-1133">Transmembrane helix</keyword>
<proteinExistence type="predicted"/>
<keyword evidence="3" id="KW-1185">Reference proteome</keyword>
<dbReference type="OrthoDB" id="7478167at2"/>
<name>T0GA31_9SPHN</name>
<dbReference type="Proteomes" id="UP000015524">
    <property type="component" value="Unassembled WGS sequence"/>
</dbReference>
<keyword evidence="1" id="KW-0812">Transmembrane</keyword>
<evidence type="ECO:0008006" key="4">
    <source>
        <dbReference type="Google" id="ProtNLM"/>
    </source>
</evidence>
<reference evidence="2 3" key="1">
    <citation type="journal article" date="2013" name="Genome Announc.">
        <title>Draft Genome Sequence of a Hexachlorocyclohexane-Degrading Bacterium, Sphingobium baderi Strain LL03T.</title>
        <authorList>
            <person name="Kaur J."/>
            <person name="Verma H."/>
            <person name="Tripathi C."/>
            <person name="Khurana J.P."/>
            <person name="Lal R."/>
        </authorList>
    </citation>
    <scope>NUCLEOTIDE SEQUENCE [LARGE SCALE GENOMIC DNA]</scope>
    <source>
        <strain evidence="2 3">LL03</strain>
    </source>
</reference>
<feature type="transmembrane region" description="Helical" evidence="1">
    <location>
        <begin position="23"/>
        <end position="46"/>
    </location>
</feature>
<evidence type="ECO:0000313" key="2">
    <source>
        <dbReference type="EMBL" id="EQA96857.1"/>
    </source>
</evidence>
<sequence length="141" mass="14863">MTNLAETEYIERIRVQTTLAERLLAALMLVNGGAIIGLFTFLGNAATKDAALRLDTAALWWGFAAFIIGVLAALTAFACAFLSQHHYTLACHYQIEGRAEQERTEIIAGGKIYAAGIIAAIGSVASFGAGAFLSLMGVLPA</sequence>
<accession>T0GA31</accession>
<gene>
    <name evidence="2" type="ORF">L485_22515</name>
</gene>
<dbReference type="RefSeq" id="WP_021247026.1">
    <property type="nucleotide sequence ID" value="NZ_ATIB01000088.1"/>
</dbReference>
<feature type="transmembrane region" description="Helical" evidence="1">
    <location>
        <begin position="58"/>
        <end position="82"/>
    </location>
</feature>
<organism evidence="2 3">
    <name type="scientific">Sphingobium baderi LL03</name>
    <dbReference type="NCBI Taxonomy" id="1114964"/>
    <lineage>
        <taxon>Bacteria</taxon>
        <taxon>Pseudomonadati</taxon>
        <taxon>Pseudomonadota</taxon>
        <taxon>Alphaproteobacteria</taxon>
        <taxon>Sphingomonadales</taxon>
        <taxon>Sphingomonadaceae</taxon>
        <taxon>Sphingobium</taxon>
    </lineage>
</organism>
<keyword evidence="1" id="KW-0472">Membrane</keyword>